<dbReference type="PROSITE" id="PS51372">
    <property type="entry name" value="PRD_2"/>
    <property type="match status" value="2"/>
</dbReference>
<dbReference type="SMART" id="SM01061">
    <property type="entry name" value="CAT_RBD"/>
    <property type="match status" value="1"/>
</dbReference>
<evidence type="ECO:0000259" key="2">
    <source>
        <dbReference type="PROSITE" id="PS51372"/>
    </source>
</evidence>
<reference evidence="4 7" key="2">
    <citation type="submission" date="2018-01" db="EMBL/GenBank/DDBJ databases">
        <title>Genomic study of Klebsiella pneumoniae.</title>
        <authorList>
            <person name="Yang Y."/>
            <person name="Bicalho R."/>
        </authorList>
    </citation>
    <scope>NUCLEOTIDE SEQUENCE [LARGE SCALE GENOMIC DNA]</scope>
    <source>
        <strain evidence="4 7">A8</strain>
    </source>
</reference>
<organism evidence="4 7">
    <name type="scientific">Klebsiella variicola</name>
    <dbReference type="NCBI Taxonomy" id="244366"/>
    <lineage>
        <taxon>Bacteria</taxon>
        <taxon>Pseudomonadati</taxon>
        <taxon>Pseudomonadota</taxon>
        <taxon>Gammaproteobacteria</taxon>
        <taxon>Enterobacterales</taxon>
        <taxon>Enterobacteriaceae</taxon>
        <taxon>Klebsiella/Raoultella group</taxon>
        <taxon>Klebsiella</taxon>
        <taxon>Klebsiella pneumoniae complex</taxon>
    </lineage>
</organism>
<keyword evidence="10" id="KW-1185">Reference proteome</keyword>
<reference evidence="5 9" key="4">
    <citation type="submission" date="2020-08" db="EMBL/GenBank/DDBJ databases">
        <title>Complete genome sequence of Klebsiella pneumoniae KP2757.</title>
        <authorList>
            <person name="Zhang X."/>
        </authorList>
    </citation>
    <scope>NUCLEOTIDE SEQUENCE [LARGE SCALE GENOMIC DNA]</scope>
    <source>
        <strain evidence="5 9">KP2757</strain>
    </source>
</reference>
<gene>
    <name evidence="6" type="primary">licT</name>
    <name evidence="3" type="ORF">AN2335V1_0796</name>
    <name evidence="4" type="ORF">CWN47_26760</name>
    <name evidence="5" type="ORF">IAP99_12825</name>
    <name evidence="6" type="ORF">SAMEA3729809_02166</name>
</gene>
<dbReference type="Proteomes" id="UP000234412">
    <property type="component" value="Unassembled WGS sequence"/>
</dbReference>
<evidence type="ECO:0000313" key="9">
    <source>
        <dbReference type="Proteomes" id="UP000516181"/>
    </source>
</evidence>
<dbReference type="InterPro" id="IPR036650">
    <property type="entry name" value="CAT_RNA-bd_dom_sf"/>
</dbReference>
<dbReference type="Gene3D" id="1.10.1790.10">
    <property type="entry name" value="PRD domain"/>
    <property type="match status" value="2"/>
</dbReference>
<dbReference type="Pfam" id="PF03123">
    <property type="entry name" value="CAT_RBD"/>
    <property type="match status" value="1"/>
</dbReference>
<dbReference type="AlphaFoldDB" id="A0A264CAG2"/>
<name>A0A264CAG2_KLEVA</name>
<dbReference type="InterPro" id="IPR011608">
    <property type="entry name" value="PRD"/>
</dbReference>
<dbReference type="Pfam" id="PF00874">
    <property type="entry name" value="PRD"/>
    <property type="match status" value="2"/>
</dbReference>
<dbReference type="KEGG" id="kpk:A593_23705"/>
<evidence type="ECO:0000313" key="5">
    <source>
        <dbReference type="EMBL" id="QNP27153.1"/>
    </source>
</evidence>
<dbReference type="SUPFAM" id="SSF63520">
    <property type="entry name" value="PTS-regulatory domain, PRD"/>
    <property type="match status" value="2"/>
</dbReference>
<evidence type="ECO:0000313" key="8">
    <source>
        <dbReference type="Proteomes" id="UP000258928"/>
    </source>
</evidence>
<evidence type="ECO:0000313" key="4">
    <source>
        <dbReference type="EMBL" id="PLM91354.1"/>
    </source>
</evidence>
<sequence length="277" mass="32000">MKVKKSLNNSMLLAENDGKEMILFGKGIGFNTKPGTIIDLQSVEQVFMPLDTLKSRHYLSLTDTIPADFFEITHEIVKMAQAHYSEKLNSVLLFTLAEHLHFAVERCKTNTNIANKLTWEIKRYYQKEYSIGELARDLVSAKFAVSLPDDEAVHIAFHIINATFQFDETNAHKQVELVNRIAEIVRYKLNQNIDVNSIHYARFITHLRYFAERVLNNSLATEETDDFYNELIRFHPKAMVVAEVIRDFIKSNYAIAIPNDELTWLGIHISKLSKYSK</sequence>
<dbReference type="EMBL" id="UKAS01000005">
    <property type="protein sequence ID" value="SXF93446.1"/>
    <property type="molecule type" value="Genomic_DNA"/>
</dbReference>
<dbReference type="GO" id="GO:0003723">
    <property type="term" value="F:RNA binding"/>
    <property type="evidence" value="ECO:0007669"/>
    <property type="project" value="InterPro"/>
</dbReference>
<evidence type="ECO:0000256" key="1">
    <source>
        <dbReference type="ARBA" id="ARBA00022737"/>
    </source>
</evidence>
<dbReference type="InterPro" id="IPR050661">
    <property type="entry name" value="BglG_antiterminators"/>
</dbReference>
<dbReference type="EMBL" id="CAJOXS020000001">
    <property type="protein sequence ID" value="CAH5979641.1"/>
    <property type="molecule type" value="Genomic_DNA"/>
</dbReference>
<dbReference type="InterPro" id="IPR004341">
    <property type="entry name" value="CAT_RNA-bd_dom"/>
</dbReference>
<dbReference type="PANTHER" id="PTHR30185">
    <property type="entry name" value="CRYPTIC BETA-GLUCOSIDE BGL OPERON ANTITERMINATOR"/>
    <property type="match status" value="1"/>
</dbReference>
<dbReference type="Proteomes" id="UP000789617">
    <property type="component" value="Unassembled WGS sequence"/>
</dbReference>
<dbReference type="InterPro" id="IPR036634">
    <property type="entry name" value="PRD_sf"/>
</dbReference>
<dbReference type="PANTHER" id="PTHR30185:SF15">
    <property type="entry name" value="CRYPTIC BETA-GLUCOSIDE BGL OPERON ANTITERMINATOR"/>
    <property type="match status" value="1"/>
</dbReference>
<reference evidence="3" key="5">
    <citation type="submission" date="2022-05" db="EMBL/GenBank/DDBJ databases">
        <authorList>
            <person name="Alioto T."/>
            <person name="Alioto T."/>
            <person name="Gomez Garrido J."/>
        </authorList>
    </citation>
    <scope>NUCLEOTIDE SEQUENCE</scope>
    <source>
        <strain evidence="3">0</strain>
    </source>
</reference>
<dbReference type="EMBL" id="CP060807">
    <property type="protein sequence ID" value="QNP27153.1"/>
    <property type="molecule type" value="Genomic_DNA"/>
</dbReference>
<dbReference type="KEGG" id="kvq:SP68_02410"/>
<dbReference type="Proteomes" id="UP000258928">
    <property type="component" value="Unassembled WGS sequence"/>
</dbReference>
<dbReference type="Gene3D" id="2.30.24.10">
    <property type="entry name" value="CAT RNA-binding domain"/>
    <property type="match status" value="1"/>
</dbReference>
<feature type="domain" description="PRD" evidence="2">
    <location>
        <begin position="64"/>
        <end position="169"/>
    </location>
</feature>
<reference evidence="4 7" key="1">
    <citation type="submission" date="2017-11" db="EMBL/GenBank/DDBJ databases">
        <authorList>
            <person name="Han C.G."/>
        </authorList>
    </citation>
    <scope>NUCLEOTIDE SEQUENCE [LARGE SCALE GENOMIC DNA]</scope>
    <source>
        <strain evidence="4 7">A8</strain>
    </source>
</reference>
<keyword evidence="1" id="KW-0677">Repeat</keyword>
<reference evidence="6 8" key="3">
    <citation type="submission" date="2018-08" db="EMBL/GenBank/DDBJ databases">
        <authorList>
            <consortium name="Pathogen Informatics"/>
        </authorList>
    </citation>
    <scope>NUCLEOTIDE SEQUENCE [LARGE SCALE GENOMIC DNA]</scope>
    <source>
        <strain evidence="6 8">EuSCAPE_TR218</strain>
    </source>
</reference>
<dbReference type="RefSeq" id="WP_012541670.1">
    <property type="nucleotide sequence ID" value="NC_011283.1"/>
</dbReference>
<evidence type="ECO:0000313" key="6">
    <source>
        <dbReference type="EMBL" id="SXF93446.1"/>
    </source>
</evidence>
<proteinExistence type="predicted"/>
<dbReference type="GeneID" id="93273119"/>
<feature type="domain" description="PRD" evidence="2">
    <location>
        <begin position="170"/>
        <end position="277"/>
    </location>
</feature>
<dbReference type="SUPFAM" id="SSF50151">
    <property type="entry name" value="SacY-like RNA-binding domain"/>
    <property type="match status" value="1"/>
</dbReference>
<dbReference type="KEGG" id="kpe:KPK_2588"/>
<dbReference type="EMBL" id="PIDP01001290">
    <property type="protein sequence ID" value="PLM91354.1"/>
    <property type="molecule type" value="Genomic_DNA"/>
</dbReference>
<dbReference type="GO" id="GO:0006355">
    <property type="term" value="P:regulation of DNA-templated transcription"/>
    <property type="evidence" value="ECO:0007669"/>
    <property type="project" value="InterPro"/>
</dbReference>
<evidence type="ECO:0000313" key="7">
    <source>
        <dbReference type="Proteomes" id="UP000234412"/>
    </source>
</evidence>
<evidence type="ECO:0000313" key="10">
    <source>
        <dbReference type="Proteomes" id="UP000789617"/>
    </source>
</evidence>
<accession>A0A264CAG2</accession>
<dbReference type="Proteomes" id="UP000516181">
    <property type="component" value="Chromosome"/>
</dbReference>
<protein>
    <submittedName>
        <fullName evidence="5">PRD domain-containing protein</fullName>
    </submittedName>
    <submittedName>
        <fullName evidence="4">Transcription antiterminator BglG</fullName>
    </submittedName>
    <submittedName>
        <fullName evidence="3">Transcription antiterminator LicT</fullName>
    </submittedName>
    <submittedName>
        <fullName evidence="6">Transcriptional antiterminator</fullName>
    </submittedName>
</protein>
<evidence type="ECO:0000313" key="3">
    <source>
        <dbReference type="EMBL" id="CAH5979641.1"/>
    </source>
</evidence>